<dbReference type="Gene3D" id="1.10.10.60">
    <property type="entry name" value="Homeodomain-like"/>
    <property type="match status" value="1"/>
</dbReference>
<evidence type="ECO:0000256" key="2">
    <source>
        <dbReference type="ARBA" id="ARBA00023125"/>
    </source>
</evidence>
<feature type="domain" description="HTH araC/xylS-type" evidence="4">
    <location>
        <begin position="193"/>
        <end position="291"/>
    </location>
</feature>
<dbReference type="AlphaFoldDB" id="B6VTH0"/>
<evidence type="ECO:0000256" key="1">
    <source>
        <dbReference type="ARBA" id="ARBA00023015"/>
    </source>
</evidence>
<gene>
    <name evidence="5" type="ORF">BACDOR_00688</name>
</gene>
<dbReference type="GO" id="GO:0043565">
    <property type="term" value="F:sequence-specific DNA binding"/>
    <property type="evidence" value="ECO:0007669"/>
    <property type="project" value="InterPro"/>
</dbReference>
<evidence type="ECO:0000259" key="4">
    <source>
        <dbReference type="PROSITE" id="PS01124"/>
    </source>
</evidence>
<evidence type="ECO:0000256" key="3">
    <source>
        <dbReference type="ARBA" id="ARBA00023163"/>
    </source>
</evidence>
<dbReference type="InterPro" id="IPR009057">
    <property type="entry name" value="Homeodomain-like_sf"/>
</dbReference>
<protein>
    <recommendedName>
        <fullName evidence="4">HTH araC/xylS-type domain-containing protein</fullName>
    </recommendedName>
</protein>
<organism evidence="5 6">
    <name type="scientific">Phocaeicola dorei DSM 17855</name>
    <dbReference type="NCBI Taxonomy" id="483217"/>
    <lineage>
        <taxon>Bacteria</taxon>
        <taxon>Pseudomonadati</taxon>
        <taxon>Bacteroidota</taxon>
        <taxon>Bacteroidia</taxon>
        <taxon>Bacteroidales</taxon>
        <taxon>Bacteroidaceae</taxon>
        <taxon>Phocaeicola</taxon>
    </lineage>
</organism>
<proteinExistence type="predicted"/>
<evidence type="ECO:0000313" key="5">
    <source>
        <dbReference type="EMBL" id="EEB27001.1"/>
    </source>
</evidence>
<dbReference type="PANTHER" id="PTHR43280">
    <property type="entry name" value="ARAC-FAMILY TRANSCRIPTIONAL REGULATOR"/>
    <property type="match status" value="1"/>
</dbReference>
<accession>B6VTH0</accession>
<dbReference type="PANTHER" id="PTHR43280:SF32">
    <property type="entry name" value="TRANSCRIPTIONAL REGULATORY PROTEIN"/>
    <property type="match status" value="1"/>
</dbReference>
<dbReference type="PRINTS" id="PR00032">
    <property type="entry name" value="HTHARAC"/>
</dbReference>
<dbReference type="SMART" id="SM00342">
    <property type="entry name" value="HTH_ARAC"/>
    <property type="match status" value="1"/>
</dbReference>
<keyword evidence="2" id="KW-0238">DNA-binding</keyword>
<sequence>MNKRDRWMVGQQMPFQFTVLSSSDPHTFKDGQIISTFNKCGLFFCRKGNVEVSLEDKHFQINPGDVYIYMASTLVHLLHKSGDAEGIMVEVDLDYIIPIVNRVINVENQLFMRKHPCISLSDKQRIHLEYLLDNLQERIGAEDVLEVNLQQQRLTLELIKSMGQTFCYEILNMYFANQPMQPLPQNKKDVIFQNFMLALFRLYRKERDVAYYAKMQHITPRYFSTIIKEKSGNSALQWIVQMVITEAKQLLEGSDLSIKEIANQLNFPTQSFFGKYFKQYVGISPKEYRKDKLRIRNGI</sequence>
<keyword evidence="1" id="KW-0805">Transcription regulation</keyword>
<name>B6VTH0_9BACT</name>
<dbReference type="Proteomes" id="UP000004849">
    <property type="component" value="Unassembled WGS sequence"/>
</dbReference>
<keyword evidence="3" id="KW-0804">Transcription</keyword>
<dbReference type="Pfam" id="PF12833">
    <property type="entry name" value="HTH_18"/>
    <property type="match status" value="1"/>
</dbReference>
<evidence type="ECO:0000313" key="6">
    <source>
        <dbReference type="Proteomes" id="UP000004849"/>
    </source>
</evidence>
<dbReference type="InterPro" id="IPR020449">
    <property type="entry name" value="Tscrpt_reg_AraC-type_HTH"/>
</dbReference>
<dbReference type="GO" id="GO:0003700">
    <property type="term" value="F:DNA-binding transcription factor activity"/>
    <property type="evidence" value="ECO:0007669"/>
    <property type="project" value="InterPro"/>
</dbReference>
<dbReference type="InterPro" id="IPR018060">
    <property type="entry name" value="HTH_AraC"/>
</dbReference>
<dbReference type="EMBL" id="ABWZ01000013">
    <property type="protein sequence ID" value="EEB27001.1"/>
    <property type="molecule type" value="Genomic_DNA"/>
</dbReference>
<dbReference type="SUPFAM" id="SSF46689">
    <property type="entry name" value="Homeodomain-like"/>
    <property type="match status" value="1"/>
</dbReference>
<reference evidence="5 6" key="2">
    <citation type="submission" date="2008-10" db="EMBL/GenBank/DDBJ databases">
        <authorList>
            <person name="Fulton L."/>
            <person name="Clifton S."/>
            <person name="Fulton B."/>
            <person name="Xu J."/>
            <person name="Minx P."/>
            <person name="Pepin K.H."/>
            <person name="Johnson M."/>
            <person name="Thiruvilangam P."/>
            <person name="Bhonagiri V."/>
            <person name="Nash W.E."/>
            <person name="Mardis E.R."/>
            <person name="Wilson R.K."/>
        </authorList>
    </citation>
    <scope>NUCLEOTIDE SEQUENCE [LARGE SCALE GENOMIC DNA]</scope>
    <source>
        <strain evidence="5 6">DSM 17855</strain>
    </source>
</reference>
<dbReference type="HOGENOM" id="CLU_000445_88_2_10"/>
<reference evidence="5 6" key="1">
    <citation type="submission" date="2008-10" db="EMBL/GenBank/DDBJ databases">
        <title>Draft genome sequence of Bacteroides dorei (DSM 17855).</title>
        <authorList>
            <person name="Sudarsanam P."/>
            <person name="Ley R."/>
            <person name="Guruge J."/>
            <person name="Turnbaugh P.J."/>
            <person name="Mahowald M."/>
            <person name="Liep D."/>
            <person name="Gordon J."/>
        </authorList>
    </citation>
    <scope>NUCLEOTIDE SEQUENCE [LARGE SCALE GENOMIC DNA]</scope>
    <source>
        <strain evidence="5 6">DSM 17855</strain>
    </source>
</reference>
<dbReference type="PROSITE" id="PS01124">
    <property type="entry name" value="HTH_ARAC_FAMILY_2"/>
    <property type="match status" value="1"/>
</dbReference>